<dbReference type="EMBL" id="CP000934">
    <property type="protein sequence ID" value="ACE85095.1"/>
    <property type="molecule type" value="Genomic_DNA"/>
</dbReference>
<keyword evidence="1" id="KW-0732">Signal</keyword>
<dbReference type="Gene3D" id="1.25.10.10">
    <property type="entry name" value="Leucine-rich Repeat Variant"/>
    <property type="match status" value="1"/>
</dbReference>
<evidence type="ECO:0008006" key="4">
    <source>
        <dbReference type="Google" id="ProtNLM"/>
    </source>
</evidence>
<dbReference type="KEGG" id="cja:CJA_0118"/>
<evidence type="ECO:0000256" key="1">
    <source>
        <dbReference type="SAM" id="SignalP"/>
    </source>
</evidence>
<dbReference type="AlphaFoldDB" id="B3PFK2"/>
<dbReference type="HOGENOM" id="CLU_1123900_0_0_6"/>
<keyword evidence="3" id="KW-1185">Reference proteome</keyword>
<gene>
    <name evidence="2" type="ordered locus">CJA_0118</name>
</gene>
<evidence type="ECO:0000313" key="3">
    <source>
        <dbReference type="Proteomes" id="UP000001036"/>
    </source>
</evidence>
<name>B3PFK2_CELJU</name>
<dbReference type="STRING" id="498211.CJA_0118"/>
<organism evidence="2 3">
    <name type="scientific">Cellvibrio japonicus (strain Ueda107)</name>
    <name type="common">Pseudomonas fluorescens subsp. cellulosa</name>
    <dbReference type="NCBI Taxonomy" id="498211"/>
    <lineage>
        <taxon>Bacteria</taxon>
        <taxon>Pseudomonadati</taxon>
        <taxon>Pseudomonadota</taxon>
        <taxon>Gammaproteobacteria</taxon>
        <taxon>Cellvibrionales</taxon>
        <taxon>Cellvibrionaceae</taxon>
        <taxon>Cellvibrio</taxon>
    </lineage>
</organism>
<proteinExistence type="predicted"/>
<feature type="chain" id="PRO_5002796550" description="HEAT repeat domain-containing protein" evidence="1">
    <location>
        <begin position="21"/>
        <end position="247"/>
    </location>
</feature>
<dbReference type="RefSeq" id="WP_012485801.1">
    <property type="nucleotide sequence ID" value="NC_010995.1"/>
</dbReference>
<dbReference type="OrthoDB" id="5704368at2"/>
<sequence>MLFRALLLVVTLGFSWTVCAEPETPEDYVKIFQSTNLPDQEKAAQSLEWAGISSPRLYDLVEAKALEYLPRATDRTNVNYVAHLTNALAYSGNEKYRPTIEKIIQDAPHKRLKKYATQALGQLSLYSQLNPLIAPKPWPEYTHPSLEQRLVNMLNSGNDELVRMAAKRIHFTNNYQPELLALLSAGIQQRYQQPMGGLALDTTAWMCRALAGSRDEQYKALIEQVAKGAKEKKLAKYAKKYLSYFGQ</sequence>
<dbReference type="InterPro" id="IPR016024">
    <property type="entry name" value="ARM-type_fold"/>
</dbReference>
<dbReference type="Proteomes" id="UP000001036">
    <property type="component" value="Chromosome"/>
</dbReference>
<evidence type="ECO:0000313" key="2">
    <source>
        <dbReference type="EMBL" id="ACE85095.1"/>
    </source>
</evidence>
<reference evidence="2 3" key="1">
    <citation type="journal article" date="2008" name="J. Bacteriol.">
        <title>Insights into plant cell wall degradation from the genome sequence of the soil bacterium Cellvibrio japonicus.</title>
        <authorList>
            <person name="Deboy R.T."/>
            <person name="Mongodin E.F."/>
            <person name="Fouts D.E."/>
            <person name="Tailford L.E."/>
            <person name="Khouri H."/>
            <person name="Emerson J.B."/>
            <person name="Mohamoud Y."/>
            <person name="Watkins K."/>
            <person name="Henrissat B."/>
            <person name="Gilbert H.J."/>
            <person name="Nelson K.E."/>
        </authorList>
    </citation>
    <scope>NUCLEOTIDE SEQUENCE [LARGE SCALE GENOMIC DNA]</scope>
    <source>
        <strain evidence="2 3">Ueda107</strain>
    </source>
</reference>
<dbReference type="SUPFAM" id="SSF48371">
    <property type="entry name" value="ARM repeat"/>
    <property type="match status" value="1"/>
</dbReference>
<protein>
    <recommendedName>
        <fullName evidence="4">HEAT repeat domain-containing protein</fullName>
    </recommendedName>
</protein>
<accession>B3PFK2</accession>
<dbReference type="InterPro" id="IPR011989">
    <property type="entry name" value="ARM-like"/>
</dbReference>
<dbReference type="eggNOG" id="ENOG5032TTQ">
    <property type="taxonomic scope" value="Bacteria"/>
</dbReference>
<feature type="signal peptide" evidence="1">
    <location>
        <begin position="1"/>
        <end position="20"/>
    </location>
</feature>